<feature type="domain" description="BD-FAE-like" evidence="2">
    <location>
        <begin position="55"/>
        <end position="202"/>
    </location>
</feature>
<dbReference type="AlphaFoldDB" id="X0V4W4"/>
<comment type="caution">
    <text evidence="3">The sequence shown here is derived from an EMBL/GenBank/DDBJ whole genome shotgun (WGS) entry which is preliminary data.</text>
</comment>
<organism evidence="3">
    <name type="scientific">marine sediment metagenome</name>
    <dbReference type="NCBI Taxonomy" id="412755"/>
    <lineage>
        <taxon>unclassified sequences</taxon>
        <taxon>metagenomes</taxon>
        <taxon>ecological metagenomes</taxon>
    </lineage>
</organism>
<dbReference type="InterPro" id="IPR050300">
    <property type="entry name" value="GDXG_lipolytic_enzyme"/>
</dbReference>
<dbReference type="PANTHER" id="PTHR48081:SF13">
    <property type="entry name" value="ALPHA_BETA HYDROLASE"/>
    <property type="match status" value="1"/>
</dbReference>
<dbReference type="InterPro" id="IPR049492">
    <property type="entry name" value="BD-FAE-like_dom"/>
</dbReference>
<keyword evidence="1" id="KW-0378">Hydrolase</keyword>
<dbReference type="Gene3D" id="3.40.50.1820">
    <property type="entry name" value="alpha/beta hydrolase"/>
    <property type="match status" value="1"/>
</dbReference>
<evidence type="ECO:0000259" key="2">
    <source>
        <dbReference type="Pfam" id="PF20434"/>
    </source>
</evidence>
<reference evidence="3" key="1">
    <citation type="journal article" date="2014" name="Front. Microbiol.">
        <title>High frequency of phylogenetically diverse reductive dehalogenase-homologous genes in deep subseafloor sedimentary metagenomes.</title>
        <authorList>
            <person name="Kawai M."/>
            <person name="Futagami T."/>
            <person name="Toyoda A."/>
            <person name="Takaki Y."/>
            <person name="Nishi S."/>
            <person name="Hori S."/>
            <person name="Arai W."/>
            <person name="Tsubouchi T."/>
            <person name="Morono Y."/>
            <person name="Uchiyama I."/>
            <person name="Ito T."/>
            <person name="Fujiyama A."/>
            <person name="Inagaki F."/>
            <person name="Takami H."/>
        </authorList>
    </citation>
    <scope>NUCLEOTIDE SEQUENCE</scope>
    <source>
        <strain evidence="3">Expedition CK06-06</strain>
    </source>
</reference>
<name>X0V4W4_9ZZZZ</name>
<gene>
    <name evidence="3" type="ORF">S01H1_39545</name>
</gene>
<dbReference type="GO" id="GO:0016787">
    <property type="term" value="F:hydrolase activity"/>
    <property type="evidence" value="ECO:0007669"/>
    <property type="project" value="UniProtKB-KW"/>
</dbReference>
<dbReference type="PANTHER" id="PTHR48081">
    <property type="entry name" value="AB HYDROLASE SUPERFAMILY PROTEIN C4A8.06C"/>
    <property type="match status" value="1"/>
</dbReference>
<protein>
    <recommendedName>
        <fullName evidence="2">BD-FAE-like domain-containing protein</fullName>
    </recommendedName>
</protein>
<dbReference type="InterPro" id="IPR029058">
    <property type="entry name" value="AB_hydrolase_fold"/>
</dbReference>
<feature type="non-terminal residue" evidence="3">
    <location>
        <position position="223"/>
    </location>
</feature>
<dbReference type="Pfam" id="PF20434">
    <property type="entry name" value="BD-FAE"/>
    <property type="match status" value="1"/>
</dbReference>
<proteinExistence type="predicted"/>
<dbReference type="EMBL" id="BARS01024969">
    <property type="protein sequence ID" value="GAG13224.1"/>
    <property type="molecule type" value="Genomic_DNA"/>
</dbReference>
<dbReference type="SUPFAM" id="SSF53474">
    <property type="entry name" value="alpha/beta-Hydrolases"/>
    <property type="match status" value="1"/>
</dbReference>
<evidence type="ECO:0000256" key="1">
    <source>
        <dbReference type="ARBA" id="ARBA00022801"/>
    </source>
</evidence>
<accession>X0V4W4</accession>
<sequence length="223" mass="25229">MKTTNRNDHSDDEVIREVYRLEEERFEVQSAEDASFEKMDVVYGTIESRDLIGTLFLPKNGSETARPSVVYLHGGGWRGGTREQFPRHAAEMTSKGFAGLCIDYRLSDESPYPAAIQDAKCAVRYLRANAERFALDPTRIGAVGGSAGAHLAAFLATTGDKRRQEWEGTGGHQDYDSSIQAAVLFNGEYDLRTWWEYGKCNEFMLNFFRKPFEEAQDLYHETS</sequence>
<evidence type="ECO:0000313" key="3">
    <source>
        <dbReference type="EMBL" id="GAG13224.1"/>
    </source>
</evidence>